<evidence type="ECO:0000313" key="2">
    <source>
        <dbReference type="Proteomes" id="UP000471648"/>
    </source>
</evidence>
<reference evidence="1 2" key="1">
    <citation type="submission" date="2020-01" db="EMBL/GenBank/DDBJ databases">
        <title>Insect and environment-associated Actinomycetes.</title>
        <authorList>
            <person name="Currrie C."/>
            <person name="Chevrette M."/>
            <person name="Carlson C."/>
            <person name="Stubbendieck R."/>
            <person name="Wendt-Pienkowski E."/>
        </authorList>
    </citation>
    <scope>NUCLEOTIDE SEQUENCE [LARGE SCALE GENOMIC DNA]</scope>
    <source>
        <strain evidence="1 2">SID14438</strain>
    </source>
</reference>
<protein>
    <submittedName>
        <fullName evidence="1">Helix-turn-helix transcriptional regulator</fullName>
    </submittedName>
</protein>
<gene>
    <name evidence="1" type="ORF">G3I39_12865</name>
</gene>
<dbReference type="AlphaFoldDB" id="A0A6N9V536"/>
<name>A0A6N9V536_STRMI</name>
<dbReference type="Proteomes" id="UP000471648">
    <property type="component" value="Unassembled WGS sequence"/>
</dbReference>
<proteinExistence type="predicted"/>
<dbReference type="EMBL" id="JAAGME010000540">
    <property type="protein sequence ID" value="NEB67930.1"/>
    <property type="molecule type" value="Genomic_DNA"/>
</dbReference>
<evidence type="ECO:0000313" key="1">
    <source>
        <dbReference type="EMBL" id="NEB67930.1"/>
    </source>
</evidence>
<comment type="caution">
    <text evidence="1">The sequence shown here is derived from an EMBL/GenBank/DDBJ whole genome shotgun (WGS) entry which is preliminary data.</text>
</comment>
<organism evidence="1 2">
    <name type="scientific">Streptomyces microflavus</name>
    <name type="common">Streptomyces lipmanii</name>
    <dbReference type="NCBI Taxonomy" id="1919"/>
    <lineage>
        <taxon>Bacteria</taxon>
        <taxon>Bacillati</taxon>
        <taxon>Actinomycetota</taxon>
        <taxon>Actinomycetes</taxon>
        <taxon>Kitasatosporales</taxon>
        <taxon>Streptomycetaceae</taxon>
        <taxon>Streptomyces</taxon>
    </lineage>
</organism>
<feature type="non-terminal residue" evidence="1">
    <location>
        <position position="1"/>
    </location>
</feature>
<feature type="non-terminal residue" evidence="1">
    <location>
        <position position="100"/>
    </location>
</feature>
<sequence>TFAPFLAMAAQNPVAASGMTVLEGLGLINTTLDRVVAECSEELLTVQPGSGRKPETIAEGLRRVMPLLDRRVKMRTLYQHTARHHPATIAYVDRIGTDVE</sequence>
<accession>A0A6N9V536</accession>